<dbReference type="AlphaFoldDB" id="D3UFX8"/>
<evidence type="ECO:0000313" key="3">
    <source>
        <dbReference type="Proteomes" id="UP000001522"/>
    </source>
</evidence>
<evidence type="ECO:0000313" key="2">
    <source>
        <dbReference type="EMBL" id="CBG39399.1"/>
    </source>
</evidence>
<feature type="transmembrane region" description="Helical" evidence="1">
    <location>
        <begin position="43"/>
        <end position="65"/>
    </location>
</feature>
<dbReference type="HOGENOM" id="CLU_053501_1_0_7"/>
<proteinExistence type="predicted"/>
<gene>
    <name evidence="2" type="ordered locus">HMU01370</name>
</gene>
<accession>D3UFX8</accession>
<keyword evidence="1" id="KW-0812">Transmembrane</keyword>
<keyword evidence="1" id="KW-1133">Transmembrane helix</keyword>
<sequence length="339" mass="40116">MKYYLGFTIVFVLGISVYVYSVLPGNFTLAMPTNEKVELPVAIWVAIILSLFFVMSLLFFFWDFLRTKFLSFYYLRDFSALMDQFLNQSMGKPVSPTQYRQQNLGTISRVLSRFELRPRLDSKSSGVEKIDRVFDVLEQISLGYEQDIKKYNLPYENDFFIKNIMNKLKKDYRFGINAFKMPIPNGAKKEVFLQILERIEPKDLYKILELEKVETLDKEMSFAIVEFLQKKGKKVEDDYLMQIFKKSKFDAEDYLKLAKRTKHFYTPDEWLKFFEDLCTADERAENSYLYVLCDLEMLDLARQKLSSLPKNEFLNVRAYLDLRSHGGNYPLSIFFENIT</sequence>
<dbReference type="eggNOG" id="ENOG502ZZ9C">
    <property type="taxonomic scope" value="Bacteria"/>
</dbReference>
<evidence type="ECO:0000256" key="1">
    <source>
        <dbReference type="SAM" id="Phobius"/>
    </source>
</evidence>
<keyword evidence="1" id="KW-0472">Membrane</keyword>
<organism evidence="2 3">
    <name type="scientific">Helicobacter mustelae (strain ATCC 43772 / CCUG 25715 / CIP 103759 / LMG 18044 / NCTC 12198 / R85-136P)</name>
    <name type="common">Campylobacter mustelae</name>
    <dbReference type="NCBI Taxonomy" id="679897"/>
    <lineage>
        <taxon>Bacteria</taxon>
        <taxon>Pseudomonadati</taxon>
        <taxon>Campylobacterota</taxon>
        <taxon>Epsilonproteobacteria</taxon>
        <taxon>Campylobacterales</taxon>
        <taxon>Helicobacteraceae</taxon>
        <taxon>Helicobacter</taxon>
    </lineage>
</organism>
<dbReference type="STRING" id="679897.HMU01370"/>
<dbReference type="KEGG" id="hms:HMU01370"/>
<dbReference type="EMBL" id="FN555004">
    <property type="protein sequence ID" value="CBG39399.1"/>
    <property type="molecule type" value="Genomic_DNA"/>
</dbReference>
<keyword evidence="3" id="KW-1185">Reference proteome</keyword>
<feature type="transmembrane region" description="Helical" evidence="1">
    <location>
        <begin position="5"/>
        <end position="23"/>
    </location>
</feature>
<protein>
    <submittedName>
        <fullName evidence="2">Putative periplasmic protein</fullName>
    </submittedName>
</protein>
<dbReference type="Proteomes" id="UP000001522">
    <property type="component" value="Chromosome"/>
</dbReference>
<name>D3UFX8_HELM1</name>
<reference evidence="2 3" key="1">
    <citation type="journal article" date="2010" name="BMC Genomics">
        <title>Comparative genomics and proteomics of Helicobacter mustelae, an ulcerogenic and carcinogenic gastric pathogen.</title>
        <authorList>
            <person name="O'Toole P.W."/>
            <person name="Snelling W.J."/>
            <person name="Canchaya C."/>
            <person name="Forde B.M."/>
            <person name="Hardie K.R."/>
            <person name="Josenhans C."/>
            <person name="Graham R.L.J."/>
            <person name="McMullan G."/>
            <person name="Parkhill J."/>
            <person name="Belda E."/>
            <person name="Bentley S.D."/>
        </authorList>
    </citation>
    <scope>NUCLEOTIDE SEQUENCE [LARGE SCALE GENOMIC DNA]</scope>
    <source>
        <strain evidence="3">ATCC 43772 / LMG 18044 / NCTC 12198 / 12198</strain>
    </source>
</reference>